<dbReference type="InterPro" id="IPR011990">
    <property type="entry name" value="TPR-like_helical_dom_sf"/>
</dbReference>
<evidence type="ECO:0000313" key="6">
    <source>
        <dbReference type="Proteomes" id="UP000031501"/>
    </source>
</evidence>
<dbReference type="STRING" id="1355015.LK06_028400"/>
<keyword evidence="3" id="KW-0802">TPR repeat</keyword>
<dbReference type="Proteomes" id="UP000031501">
    <property type="component" value="Chromosome"/>
</dbReference>
<sequence length="893" mass="96448">MTERRPPSAGSAPLWERDAEIATVAQTLDVLCADQSSAGSVLVFRGEAGLGKTALLSETRRIAERRGCTVWSARGAETLRSVPFNVVRQLLHPVLLSILPEEAREYLGDWYDIAGPALGIADPQEDRPDPQYVCDGLVAAVRRLSRREWPLVLLVDDAHWADQESLRWLAAFVERLEDLSVLVVVGRRPGEVSGKSARHLEAVAAAAVHPVRNLSELTPDATAEFTRAALGRQADDAFCREVWAVTAGNPYETVELLAKVRDSELQPVEARAGELRALNRAARGGGLVDRLKGLGLEATQFAWAAAILGTGITVDMVARLATMDADIARHCADLLCNARILTETERPNGTEREPGELEFVHPLIASDVYNSIPAGVCTAMHGVAAQIITELNRGAAEAARHLLKVHPDDDEELVEQLREAAREHLAVGAPDAARRCLERALEEPPRPEVHAHVLYELGCATLLTAPAVTIEQLQSALSMPGLDGNDRVDAVVRLSQALLHNDQLEEAVRTVEAEAARHAAGSQRMRLQAFQFMWEGIHSETVSPARSRRLAELAGTCTGRDNAERALLILRGFDAMAHGESASEVLELCDRALVNGRLAPGLGWTDREWGIELLMMLGSAYAYADQLDRAESLFSQALRVYTSAGWRGGHLSLANAFLGLAYRRQGRLKDAETTLRDALALAERVGRGLPLYWSATCGLVDTLLARGRVDEAWSIAGKYGFAPPYPSTIVLPDIRSVRGRLLLAVGRTEEGINELEAAEKTATSRGGHNPVLAPWSIDLAKALAVSDPARAARLAADARRQAERFGTDTAIGEALRCAAALETGRPAVQLLARAVTYLEASPCQYEHAAARVEYGIAADSVAELNRGLDLARACGADGLVAQARQTLGTGRAR</sequence>
<evidence type="ECO:0000256" key="3">
    <source>
        <dbReference type="PROSITE-ProRule" id="PRU00339"/>
    </source>
</evidence>
<evidence type="ECO:0000256" key="1">
    <source>
        <dbReference type="ARBA" id="ARBA00022741"/>
    </source>
</evidence>
<dbReference type="InterPro" id="IPR041664">
    <property type="entry name" value="AAA_16"/>
</dbReference>
<dbReference type="GO" id="GO:0004016">
    <property type="term" value="F:adenylate cyclase activity"/>
    <property type="evidence" value="ECO:0007669"/>
    <property type="project" value="TreeGrafter"/>
</dbReference>
<evidence type="ECO:0000256" key="2">
    <source>
        <dbReference type="ARBA" id="ARBA00022840"/>
    </source>
</evidence>
<evidence type="ECO:0000313" key="5">
    <source>
        <dbReference type="EMBL" id="ASN27490.1"/>
    </source>
</evidence>
<dbReference type="PROSITE" id="PS50005">
    <property type="entry name" value="TPR"/>
    <property type="match status" value="1"/>
</dbReference>
<keyword evidence="2 5" id="KW-0067">ATP-binding</keyword>
<dbReference type="GO" id="GO:0005524">
    <property type="term" value="F:ATP binding"/>
    <property type="evidence" value="ECO:0007669"/>
    <property type="project" value="UniProtKB-KW"/>
</dbReference>
<dbReference type="InterPro" id="IPR019734">
    <property type="entry name" value="TPR_rpt"/>
</dbReference>
<dbReference type="PANTHER" id="PTHR16305">
    <property type="entry name" value="TESTICULAR SOLUBLE ADENYLYL CYCLASE"/>
    <property type="match status" value="1"/>
</dbReference>
<evidence type="ECO:0000259" key="4">
    <source>
        <dbReference type="Pfam" id="PF13191"/>
    </source>
</evidence>
<gene>
    <name evidence="5" type="ORF">LK07_29570</name>
</gene>
<proteinExistence type="predicted"/>
<feature type="repeat" description="TPR" evidence="3">
    <location>
        <begin position="611"/>
        <end position="644"/>
    </location>
</feature>
<dbReference type="Gene3D" id="1.25.40.10">
    <property type="entry name" value="Tetratricopeptide repeat domain"/>
    <property type="match status" value="2"/>
</dbReference>
<feature type="domain" description="Orc1-like AAA ATPase" evidence="4">
    <location>
        <begin position="15"/>
        <end position="184"/>
    </location>
</feature>
<organism evidence="5 6">
    <name type="scientific">Streptomyces pluripotens</name>
    <dbReference type="NCBI Taxonomy" id="1355015"/>
    <lineage>
        <taxon>Bacteria</taxon>
        <taxon>Bacillati</taxon>
        <taxon>Actinomycetota</taxon>
        <taxon>Actinomycetes</taxon>
        <taxon>Kitasatosporales</taxon>
        <taxon>Streptomycetaceae</taxon>
        <taxon>Streptomyces</taxon>
    </lineage>
</organism>
<reference evidence="5 6" key="1">
    <citation type="submission" date="2017-07" db="EMBL/GenBank/DDBJ databases">
        <title>Genome sequence of Streptomyces pluripotens MUSC 137T.</title>
        <authorList>
            <person name="Ser H.-L."/>
            <person name="Lee L.-H."/>
        </authorList>
    </citation>
    <scope>NUCLEOTIDE SEQUENCE [LARGE SCALE GENOMIC DNA]</scope>
    <source>
        <strain evidence="5 6">MUSC 137</strain>
    </source>
</reference>
<dbReference type="AlphaFoldDB" id="A0A221P5M8"/>
<dbReference type="SUPFAM" id="SSF48452">
    <property type="entry name" value="TPR-like"/>
    <property type="match status" value="1"/>
</dbReference>
<accession>A0A221P5M8</accession>
<keyword evidence="6" id="KW-1185">Reference proteome</keyword>
<dbReference type="KEGG" id="splu:LK06_028400"/>
<name>A0A221P5M8_9ACTN</name>
<dbReference type="OrthoDB" id="5476461at2"/>
<dbReference type="Pfam" id="PF13191">
    <property type="entry name" value="AAA_16"/>
    <property type="match status" value="1"/>
</dbReference>
<dbReference type="RefSeq" id="WP_043432480.1">
    <property type="nucleotide sequence ID" value="NZ_CP021080.1"/>
</dbReference>
<protein>
    <submittedName>
        <fullName evidence="5">ATP-binding protein</fullName>
    </submittedName>
</protein>
<dbReference type="InterPro" id="IPR027417">
    <property type="entry name" value="P-loop_NTPase"/>
</dbReference>
<dbReference type="EMBL" id="CP022433">
    <property type="protein sequence ID" value="ASN27490.1"/>
    <property type="molecule type" value="Genomic_DNA"/>
</dbReference>
<keyword evidence="1" id="KW-0547">Nucleotide-binding</keyword>
<dbReference type="SMART" id="SM00028">
    <property type="entry name" value="TPR"/>
    <property type="match status" value="3"/>
</dbReference>
<dbReference type="GO" id="GO:0005737">
    <property type="term" value="C:cytoplasm"/>
    <property type="evidence" value="ECO:0007669"/>
    <property type="project" value="TreeGrafter"/>
</dbReference>
<dbReference type="SUPFAM" id="SSF52540">
    <property type="entry name" value="P-loop containing nucleoside triphosphate hydrolases"/>
    <property type="match status" value="1"/>
</dbReference>
<dbReference type="PANTHER" id="PTHR16305:SF35">
    <property type="entry name" value="TRANSCRIPTIONAL ACTIVATOR DOMAIN"/>
    <property type="match status" value="1"/>
</dbReference>